<dbReference type="GO" id="GO:0006402">
    <property type="term" value="P:mRNA catabolic process"/>
    <property type="evidence" value="ECO:0007669"/>
    <property type="project" value="TreeGrafter"/>
</dbReference>
<dbReference type="PANTHER" id="PTHR23355">
    <property type="entry name" value="RIBONUCLEASE"/>
    <property type="match status" value="1"/>
</dbReference>
<reference evidence="4 5" key="2">
    <citation type="submission" date="2013-02" db="EMBL/GenBank/DDBJ databases">
        <title>The Genome Sequence of Plasmodium falciparum Vietnam Oak-Knoll (FVO).</title>
        <authorList>
            <consortium name="The Broad Institute Genome Sequencing Platform"/>
            <consortium name="The Broad Institute Genome Sequencing Center for Infectious Disease"/>
            <person name="Neafsey D."/>
            <person name="Cheeseman I."/>
            <person name="Volkman S."/>
            <person name="Adams J."/>
            <person name="Walker B."/>
            <person name="Young S.K."/>
            <person name="Zeng Q."/>
            <person name="Gargeya S."/>
            <person name="Fitzgerald M."/>
            <person name="Haas B."/>
            <person name="Abouelleil A."/>
            <person name="Alvarado L."/>
            <person name="Arachchi H.M."/>
            <person name="Berlin A.M."/>
            <person name="Chapman S.B."/>
            <person name="Dewar J."/>
            <person name="Goldberg J."/>
            <person name="Griggs A."/>
            <person name="Gujja S."/>
            <person name="Hansen M."/>
            <person name="Howarth C."/>
            <person name="Imamovic A."/>
            <person name="Larimer J."/>
            <person name="McCowan C."/>
            <person name="Murphy C."/>
            <person name="Neiman D."/>
            <person name="Pearson M."/>
            <person name="Priest M."/>
            <person name="Roberts A."/>
            <person name="Saif S."/>
            <person name="Shea T."/>
            <person name="Sisk P."/>
            <person name="Sykes S."/>
            <person name="Wortman J."/>
            <person name="Nusbaum C."/>
            <person name="Birren B."/>
        </authorList>
    </citation>
    <scope>NUCLEOTIDE SEQUENCE [LARGE SCALE GENOMIC DNA]</scope>
    <source>
        <strain evidence="5">Vietnam Oak-Knoll (FVO)</strain>
    </source>
</reference>
<dbReference type="Proteomes" id="UP000030690">
    <property type="component" value="Unassembled WGS sequence"/>
</dbReference>
<evidence type="ECO:0000256" key="2">
    <source>
        <dbReference type="SAM" id="MobiDB-lite"/>
    </source>
</evidence>
<organism evidence="4 5">
    <name type="scientific">Plasmodium falciparum Vietnam Oak-Knoll</name>
    <name type="common">FVO</name>
    <dbReference type="NCBI Taxonomy" id="1036723"/>
    <lineage>
        <taxon>Eukaryota</taxon>
        <taxon>Sar</taxon>
        <taxon>Alveolata</taxon>
        <taxon>Apicomplexa</taxon>
        <taxon>Aconoidasida</taxon>
        <taxon>Haemosporida</taxon>
        <taxon>Plasmodiidae</taxon>
        <taxon>Plasmodium</taxon>
        <taxon>Plasmodium (Laverania)</taxon>
    </lineage>
</organism>
<feature type="compositionally biased region" description="Low complexity" evidence="2">
    <location>
        <begin position="168"/>
        <end position="178"/>
    </location>
</feature>
<dbReference type="EMBL" id="KI925078">
    <property type="protein sequence ID" value="ETW18446.1"/>
    <property type="molecule type" value="Genomic_DNA"/>
</dbReference>
<name>A0A024V6I7_PLAFA</name>
<feature type="compositionally biased region" description="Basic and acidic residues" evidence="2">
    <location>
        <begin position="143"/>
        <end position="167"/>
    </location>
</feature>
<keyword evidence="1" id="KW-0175">Coiled coil</keyword>
<gene>
    <name evidence="4" type="ORF">PFFVO_02346</name>
</gene>
<evidence type="ECO:0000259" key="3">
    <source>
        <dbReference type="SMART" id="SM00955"/>
    </source>
</evidence>
<dbReference type="GO" id="GO:0000175">
    <property type="term" value="F:3'-5'-RNA exonuclease activity"/>
    <property type="evidence" value="ECO:0007669"/>
    <property type="project" value="TreeGrafter"/>
</dbReference>
<protein>
    <recommendedName>
        <fullName evidence="3">RNB domain-containing protein</fullName>
    </recommendedName>
</protein>
<dbReference type="GO" id="GO:0003723">
    <property type="term" value="F:RNA binding"/>
    <property type="evidence" value="ECO:0007669"/>
    <property type="project" value="InterPro"/>
</dbReference>
<accession>A0A024V6I7</accession>
<dbReference type="InterPro" id="IPR012340">
    <property type="entry name" value="NA-bd_OB-fold"/>
</dbReference>
<sequence>MFFFKNVQRYCFYRRIYENIQIIRALQIKEKAKNNVTKRREEWWDNNVNKNDRNMCRSKNYLSGCTTRDDNMKDDNMKDGNMKDDNMKDNNMKGRNTKCDNIEDNNMKGRNTKCDNIKDNNMKGRNTKCDNIKDNNNMKGRNTKCDNIKDNNMKGRNTKCDNIKDNNNDNNSINNNSINNNSINNNSINNNSINNNSINNNSINNNSINNNSINNNSINNNNIKDKDEKHFYKNIFSELKKVNDKCTKKYVPVDEKNIKSVTNEDHLSKKNILENEKKDAHFSFTHDEGNNKEEIKNDNIRIIPQSIPSNDVYNISKQKKGQCKNNETKEKYLKEKNKYLVRKDIYLKVKNEHINNKELLRKKEIYSKRDMNKNNKSKMKKIIKEKNEEIFIKKNDKDKISQLDIINKNKGTKNMDNRKNYLIVKNGNISSNNKMDYLLSNNNNNNNNKNNNKVLFNNGKKINNIEGEQKDDINNSQTHNYKNKDVSNKIIISSQNSFLPNVEKNNIFVEYETHWDNDKIKEMLELQKDTKILKNYLFKGVLYISPFDTNKCFVISKETNGLMKCKLYSVYGYISRNRALNDDVVYAYTERRTIKNENVSNMEINIGVEKDKYESRDNIEHVKNQYNEKEDNNNEKNEEIEKGKFCRVVKIVERKNVEVVGSLNYLNIKEKINNIFGKKSKFNKNKKKNENCYIELDDNNIGNNMVDDVFKYNNHDDINNNNNNNNILHSSNIFHLLNEKNNYVYAKVQPTDSRLPCFIYDSSNNITNMLLSYIRREKLNVYVIVKFKEWEKKQINPIGNITTILGNENNFFGIIYLFLYLYKIHYYIYKITDMNYLKSQIVISDKIMNSFINRKNHMEQLLLLLNGYNKEKEYSIQEINKKIAYLKNAQKEKKMLEKYMLKSFLSNRYIITDLDIFTIDPTKAKDLDDALSIEFIKDNKEQHELKYRYKIGIHISDVSFFVTPNSYYDNLASKICNTVYMDFTVFHMLPSILSEEICSLNTKGEKLAFSIFFYVDNISNPYNITQMEYAGYEKNPHLIEIKKTLIRSKYKLNYDMVEDYIEDIYINIKEKDKDINSIEEMILINGNISLSYFIFNFDDICKKYNISEKIGGDIFRLYLLSKMLKQKTKRKNIYQKYSLLFSLNNNKKNNSEKILPLSIEPLSNKYLSKVRNIDDINNKNNMYKSFNQFLIDEGYYKLLEPMNLKNVDIEILEYKKRSHMLIEEMMILTNFLVANVISINNMLGILRIHEDTSEDIKKNLLKIIDYQTYNKINTMINIKNNNINDILSVSQKVLNENQFLCLQYNLLKYYKEAIYIPTVEGQNNTTHFGLVLNKYIHFTSPIRRYIDIVIHRILQSLIDQDNIGYYNYDMLKNICDQCNYQKKKSDEAQIHMKNYFLNKYLIYLNDIYKKVIQNHRMNGYYSVHGNNENNIDENNDKINNIDEKNDKINNIDEKNNKINNIDEKNNQLSNNYIHLEDENRKLYNPSNKNVQRTDHISLSTYKEILYMSNYMPIKKYFYLNNGIISFLTEAYIQEIIITKSIRENICINIVKENYISINENYSNEIIPYTCYICNDFPHKDIEKDYIRNDNLNNDNSLFNSQMDNNENETNVETLFKKSINENNKLKNAIVFYVPILEIEKSISDNLLSLKFHFLIISYKEKIYIYNILKGVLYEMCSNILLGRNEKNNNDIYDDDINLEDEYKKNKQLYDIFEKIKHIQLDIKYKMESVENKKDFQNVYDGLYIHDVLIEKNKNEKGEENKSNILTYKKNTTINNISNEQNYINNVGKDESEYLKCLNDKKLEYKYYNSYEKLSRFQKNKVFIIPGSQMWTLRLI</sequence>
<dbReference type="SUPFAM" id="SSF50249">
    <property type="entry name" value="Nucleic acid-binding proteins"/>
    <property type="match status" value="2"/>
</dbReference>
<feature type="domain" description="RNB" evidence="3">
    <location>
        <begin position="908"/>
        <end position="1360"/>
    </location>
</feature>
<dbReference type="InterPro" id="IPR001900">
    <property type="entry name" value="RNase_II/R"/>
</dbReference>
<evidence type="ECO:0000313" key="4">
    <source>
        <dbReference type="EMBL" id="ETW18446.1"/>
    </source>
</evidence>
<dbReference type="InterPro" id="IPR050180">
    <property type="entry name" value="RNR_Ribonuclease"/>
</dbReference>
<proteinExistence type="predicted"/>
<feature type="region of interest" description="Disordered" evidence="2">
    <location>
        <begin position="72"/>
        <end position="178"/>
    </location>
</feature>
<dbReference type="Pfam" id="PF00773">
    <property type="entry name" value="RNB"/>
    <property type="match status" value="1"/>
</dbReference>
<dbReference type="OrthoDB" id="372421at2759"/>
<evidence type="ECO:0000256" key="1">
    <source>
        <dbReference type="SAM" id="Coils"/>
    </source>
</evidence>
<evidence type="ECO:0000313" key="5">
    <source>
        <dbReference type="Proteomes" id="UP000030690"/>
    </source>
</evidence>
<feature type="compositionally biased region" description="Basic and acidic residues" evidence="2">
    <location>
        <begin position="72"/>
        <end position="133"/>
    </location>
</feature>
<dbReference type="PANTHER" id="PTHR23355:SF9">
    <property type="entry name" value="DIS3-LIKE EXONUCLEASE 2"/>
    <property type="match status" value="1"/>
</dbReference>
<reference evidence="4 5" key="1">
    <citation type="submission" date="2013-02" db="EMBL/GenBank/DDBJ databases">
        <title>The Genome Annotation of Plasmodium falciparum Vietnam Oak-Knoll (FVO).</title>
        <authorList>
            <consortium name="The Broad Institute Genome Sequencing Platform"/>
            <consortium name="The Broad Institute Genome Sequencing Center for Infectious Disease"/>
            <person name="Neafsey D."/>
            <person name="Hoffman S."/>
            <person name="Volkman S."/>
            <person name="Rosenthal P."/>
            <person name="Walker B."/>
            <person name="Young S.K."/>
            <person name="Zeng Q."/>
            <person name="Gargeya S."/>
            <person name="Fitzgerald M."/>
            <person name="Haas B."/>
            <person name="Abouelleil A."/>
            <person name="Allen A.W."/>
            <person name="Alvarado L."/>
            <person name="Arachchi H.M."/>
            <person name="Berlin A.M."/>
            <person name="Chapman S.B."/>
            <person name="Gainer-Dewar J."/>
            <person name="Goldberg J."/>
            <person name="Griggs A."/>
            <person name="Gujja S."/>
            <person name="Hansen M."/>
            <person name="Howarth C."/>
            <person name="Imamovic A."/>
            <person name="Ireland A."/>
            <person name="Larimer J."/>
            <person name="McCowan C."/>
            <person name="Murphy C."/>
            <person name="Pearson M."/>
            <person name="Poon T.W."/>
            <person name="Priest M."/>
            <person name="Roberts A."/>
            <person name="Saif S."/>
            <person name="Shea T."/>
            <person name="Sisk P."/>
            <person name="Sykes S."/>
            <person name="Wortman J."/>
            <person name="Nusbaum C."/>
            <person name="Birren B."/>
        </authorList>
    </citation>
    <scope>NUCLEOTIDE SEQUENCE [LARGE SCALE GENOMIC DNA]</scope>
    <source>
        <strain evidence="5">Vietnam Oak-Knoll (FVO)</strain>
    </source>
</reference>
<feature type="coiled-coil region" evidence="1">
    <location>
        <begin position="1434"/>
        <end position="1478"/>
    </location>
</feature>
<dbReference type="SMART" id="SM00955">
    <property type="entry name" value="RNB"/>
    <property type="match status" value="1"/>
</dbReference>
<dbReference type="GO" id="GO:0000932">
    <property type="term" value="C:P-body"/>
    <property type="evidence" value="ECO:0007669"/>
    <property type="project" value="TreeGrafter"/>
</dbReference>